<evidence type="ECO:0008006" key="6">
    <source>
        <dbReference type="Google" id="ProtNLM"/>
    </source>
</evidence>
<comment type="similarity">
    <text evidence="3">Belongs to the glycosyl hydrolase 130 family.</text>
</comment>
<dbReference type="Proteomes" id="UP000437736">
    <property type="component" value="Unassembled WGS sequence"/>
</dbReference>
<name>A0ABW9QUP8_9ACTN</name>
<organism evidence="4 5">
    <name type="scientific">Acidiferrimicrobium australe</name>
    <dbReference type="NCBI Taxonomy" id="2664430"/>
    <lineage>
        <taxon>Bacteria</taxon>
        <taxon>Bacillati</taxon>
        <taxon>Actinomycetota</taxon>
        <taxon>Acidimicrobiia</taxon>
        <taxon>Acidimicrobiales</taxon>
        <taxon>Acidimicrobiaceae</taxon>
        <taxon>Acidiferrimicrobium</taxon>
    </lineage>
</organism>
<dbReference type="PANTHER" id="PTHR34106:SF4">
    <property type="entry name" value="BLL5143 PROTEIN"/>
    <property type="match status" value="1"/>
</dbReference>
<dbReference type="SUPFAM" id="SSF75005">
    <property type="entry name" value="Arabinanase/levansucrase/invertase"/>
    <property type="match status" value="1"/>
</dbReference>
<comment type="caution">
    <text evidence="4">The sequence shown here is derived from an EMBL/GenBank/DDBJ whole genome shotgun (WGS) entry which is preliminary data.</text>
</comment>
<evidence type="ECO:0000256" key="3">
    <source>
        <dbReference type="ARBA" id="ARBA00024356"/>
    </source>
</evidence>
<accession>A0ABW9QUP8</accession>
<gene>
    <name evidence="4" type="ORF">GHK86_10105</name>
</gene>
<evidence type="ECO:0000256" key="2">
    <source>
        <dbReference type="ARBA" id="ARBA00022679"/>
    </source>
</evidence>
<dbReference type="CDD" id="cd18613">
    <property type="entry name" value="GH130"/>
    <property type="match status" value="1"/>
</dbReference>
<dbReference type="InterPro" id="IPR007184">
    <property type="entry name" value="Mannoside_phosphorylase"/>
</dbReference>
<evidence type="ECO:0000313" key="5">
    <source>
        <dbReference type="Proteomes" id="UP000437736"/>
    </source>
</evidence>
<keyword evidence="5" id="KW-1185">Reference proteome</keyword>
<sequence>MAERTQVQLGPDPSRVVCQLFVAGEEFASGASRTSAVARRVLDLDDDAVDVELARVLRHFQGRHAHLAADLVAHFNQINQINQSSDDTSDFSVARRMLLGAYATSEYAVESAALCNPSIVAHPTQADVAAGALRVVLSLRAVGEGHVSSIEFRTGILDEDGDIHVDDPGRMAVAGRVEPGPYDRDAFASLLAVAGDDPELASAVLGRLPATFTRAELDVSMAELSARALQRSSVRELVDRIRTVADANYTVSFPEDTSIAQRVLRPGGPTESHGMEDARFVRFVDDDASVTCFATYTAFDGSRVSPRLLATDDFRTFTTSQLTGRAATNKGMALFPRRINGKYVALSRWDRESNAITTSADAHAWDEGTEIQRPRLPWELVQVGNCGSPMETEEGWLVITHGVGPMRTYSLGAMLLDRDDPRVMRGQLTEPLLEPISSERDGYVPNVVYSCGSIVHGDWLVMPYAYGDRTTTFARVPLAKLLKSILSA</sequence>
<protein>
    <recommendedName>
        <fullName evidence="6">Glycosidase</fullName>
    </recommendedName>
</protein>
<proteinExistence type="inferred from homology"/>
<reference evidence="4 5" key="1">
    <citation type="submission" date="2019-11" db="EMBL/GenBank/DDBJ databases">
        <title>Acidiferrimicrobium australis gen. nov., sp. nov., an acidophilic and obligately heterotrophic, member of the Actinobacteria that catalyses dissimilatory oxido- reduction of iron isolated from metal-rich acidic water in Chile.</title>
        <authorList>
            <person name="Gonzalez D."/>
            <person name="Huber K."/>
            <person name="Hedrich S."/>
            <person name="Rojas-Villalobos C."/>
            <person name="Quatrini R."/>
            <person name="Dinamarca M.A."/>
            <person name="Schwarz A."/>
            <person name="Canales C."/>
            <person name="Nancucheo I."/>
        </authorList>
    </citation>
    <scope>NUCLEOTIDE SEQUENCE [LARGE SCALE GENOMIC DNA]</scope>
    <source>
        <strain evidence="4 5">USS-CCA1</strain>
    </source>
</reference>
<dbReference type="Pfam" id="PF04041">
    <property type="entry name" value="Glyco_hydro_130"/>
    <property type="match status" value="1"/>
</dbReference>
<dbReference type="PANTHER" id="PTHR34106">
    <property type="entry name" value="GLYCOSIDASE"/>
    <property type="match status" value="1"/>
</dbReference>
<keyword evidence="1" id="KW-0328">Glycosyltransferase</keyword>
<evidence type="ECO:0000256" key="1">
    <source>
        <dbReference type="ARBA" id="ARBA00022676"/>
    </source>
</evidence>
<keyword evidence="2" id="KW-0808">Transferase</keyword>
<dbReference type="InterPro" id="IPR023296">
    <property type="entry name" value="Glyco_hydro_beta-prop_sf"/>
</dbReference>
<dbReference type="EMBL" id="WJHE01000473">
    <property type="protein sequence ID" value="MST33071.1"/>
    <property type="molecule type" value="Genomic_DNA"/>
</dbReference>
<evidence type="ECO:0000313" key="4">
    <source>
        <dbReference type="EMBL" id="MST33071.1"/>
    </source>
</evidence>
<dbReference type="Gene3D" id="2.115.10.20">
    <property type="entry name" value="Glycosyl hydrolase domain, family 43"/>
    <property type="match status" value="1"/>
</dbReference>